<evidence type="ECO:0000259" key="1">
    <source>
        <dbReference type="PROSITE" id="PS50125"/>
    </source>
</evidence>
<proteinExistence type="predicted"/>
<dbReference type="GO" id="GO:0004016">
    <property type="term" value="F:adenylate cyclase activity"/>
    <property type="evidence" value="ECO:0007669"/>
    <property type="project" value="UniProtKB-EC"/>
</dbReference>
<dbReference type="SUPFAM" id="SSF55073">
    <property type="entry name" value="Nucleotide cyclase"/>
    <property type="match status" value="1"/>
</dbReference>
<dbReference type="GO" id="GO:0006171">
    <property type="term" value="P:cAMP biosynthetic process"/>
    <property type="evidence" value="ECO:0007669"/>
    <property type="project" value="TreeGrafter"/>
</dbReference>
<comment type="caution">
    <text evidence="2">The sequence shown here is derived from an EMBL/GenBank/DDBJ whole genome shotgun (WGS) entry which is preliminary data.</text>
</comment>
<dbReference type="CDD" id="cd07302">
    <property type="entry name" value="CHD"/>
    <property type="match status" value="1"/>
</dbReference>
<evidence type="ECO:0000313" key="3">
    <source>
        <dbReference type="Proteomes" id="UP000554520"/>
    </source>
</evidence>
<keyword evidence="2" id="KW-0456">Lyase</keyword>
<evidence type="ECO:0000313" key="2">
    <source>
        <dbReference type="EMBL" id="MBB3148169.1"/>
    </source>
</evidence>
<dbReference type="Gene3D" id="3.30.70.1230">
    <property type="entry name" value="Nucleotide cyclase"/>
    <property type="match status" value="1"/>
</dbReference>
<dbReference type="Proteomes" id="UP000554520">
    <property type="component" value="Unassembled WGS sequence"/>
</dbReference>
<organism evidence="2 3">
    <name type="scientific">Phyllobacterium trifolii</name>
    <dbReference type="NCBI Taxonomy" id="300193"/>
    <lineage>
        <taxon>Bacteria</taxon>
        <taxon>Pseudomonadati</taxon>
        <taxon>Pseudomonadota</taxon>
        <taxon>Alphaproteobacteria</taxon>
        <taxon>Hyphomicrobiales</taxon>
        <taxon>Phyllobacteriaceae</taxon>
        <taxon>Phyllobacterium</taxon>
    </lineage>
</organism>
<dbReference type="Pfam" id="PF00211">
    <property type="entry name" value="Guanylate_cyc"/>
    <property type="match status" value="1"/>
</dbReference>
<dbReference type="GO" id="GO:0035556">
    <property type="term" value="P:intracellular signal transduction"/>
    <property type="evidence" value="ECO:0007669"/>
    <property type="project" value="InterPro"/>
</dbReference>
<dbReference type="PANTHER" id="PTHR43081:SF11">
    <property type="entry name" value="BLR2264 PROTEIN"/>
    <property type="match status" value="1"/>
</dbReference>
<dbReference type="AlphaFoldDB" id="A0A839UHZ7"/>
<dbReference type="InterPro" id="IPR001054">
    <property type="entry name" value="A/G_cyclase"/>
</dbReference>
<keyword evidence="3" id="KW-1185">Reference proteome</keyword>
<feature type="domain" description="Guanylate cyclase" evidence="1">
    <location>
        <begin position="244"/>
        <end position="374"/>
    </location>
</feature>
<dbReference type="EC" id="4.6.1.1" evidence="2"/>
<sequence>MVKHTSFSFQTQINGACVMQPLVNLSSPDDSGAWPAKRRKVLDWLMMDTQNERFIDNIFVKMCERLLDAGVPLGRATLHFAIQHPQWFGARILWHKGITEAKIDTFEHGVEETAEYLESPVYEIRRGASELRQRIDDGSQAASRYPLWRQLGNEGLTDYVAWPLIHTQDKRHVVSFVSDKPQGFSQDHLALFADVLPALALVSEIRLKNRLARTLLETYVGPHASEQILAGATSRGSGSTVGAAILICDLRNFTAISDAWPRDDVIELLNGYFDAMSEPIEKHGGEILKFMGDGLLAIFPLSNSTACADLLKAISEAQTAVTALNKEHSAAGREPLAYGIGVHVGDVMYGNIGSRSRLDFTVIGPAVNIASRLESLTKEIGHSVLLSEAFVKLAGIKTQVKSLGSYTLKGLEKPIGVFGIPADQKENIEA</sequence>
<gene>
    <name evidence="2" type="ORF">FHS21_004612</name>
</gene>
<dbReference type="InterPro" id="IPR029787">
    <property type="entry name" value="Nucleotide_cyclase"/>
</dbReference>
<dbReference type="InterPro" id="IPR050697">
    <property type="entry name" value="Adenylyl/Guanylyl_Cyclase_3/4"/>
</dbReference>
<name>A0A839UHZ7_9HYPH</name>
<accession>A0A839UHZ7</accession>
<dbReference type="EMBL" id="JACHXN010000017">
    <property type="protein sequence ID" value="MBB3148169.1"/>
    <property type="molecule type" value="Genomic_DNA"/>
</dbReference>
<protein>
    <submittedName>
        <fullName evidence="2">Adenylate cyclase</fullName>
        <ecNumber evidence="2">4.6.1.1</ecNumber>
    </submittedName>
</protein>
<reference evidence="2 3" key="1">
    <citation type="submission" date="2020-08" db="EMBL/GenBank/DDBJ databases">
        <title>Genomic Encyclopedia of Type Strains, Phase III (KMG-III): the genomes of soil and plant-associated and newly described type strains.</title>
        <authorList>
            <person name="Whitman W."/>
        </authorList>
    </citation>
    <scope>NUCLEOTIDE SEQUENCE [LARGE SCALE GENOMIC DNA]</scope>
    <source>
        <strain evidence="2 3">CECT 7015</strain>
    </source>
</reference>
<dbReference type="PANTHER" id="PTHR43081">
    <property type="entry name" value="ADENYLATE CYCLASE, TERMINAL-DIFFERENTIATION SPECIFIC-RELATED"/>
    <property type="match status" value="1"/>
</dbReference>
<dbReference type="SMART" id="SM00044">
    <property type="entry name" value="CYCc"/>
    <property type="match status" value="1"/>
</dbReference>
<dbReference type="FunFam" id="3.30.70.1230:FF:000041">
    <property type="entry name" value="Adenylate cyclase 1"/>
    <property type="match status" value="1"/>
</dbReference>
<dbReference type="PROSITE" id="PS50125">
    <property type="entry name" value="GUANYLATE_CYCLASE_2"/>
    <property type="match status" value="1"/>
</dbReference>